<keyword evidence="2" id="KW-0963">Cytoplasm</keyword>
<gene>
    <name evidence="10" type="ORF">PGLA1383_LOCUS28494</name>
</gene>
<dbReference type="PROSITE" id="PS00411">
    <property type="entry name" value="KINESIN_MOTOR_1"/>
    <property type="match status" value="1"/>
</dbReference>
<comment type="subcellular location">
    <subcellularLocation>
        <location evidence="1">Cytoplasm</location>
    </subcellularLocation>
</comment>
<dbReference type="CDD" id="cd00106">
    <property type="entry name" value="KISc"/>
    <property type="match status" value="1"/>
</dbReference>
<dbReference type="InterPro" id="IPR027417">
    <property type="entry name" value="P-loop_NTPase"/>
</dbReference>
<dbReference type="PROSITE" id="PS50067">
    <property type="entry name" value="KINESIN_MOTOR_2"/>
    <property type="match status" value="1"/>
</dbReference>
<dbReference type="SMART" id="SM00129">
    <property type="entry name" value="KISc"/>
    <property type="match status" value="1"/>
</dbReference>
<dbReference type="OrthoDB" id="448977at2759"/>
<evidence type="ECO:0000313" key="11">
    <source>
        <dbReference type="Proteomes" id="UP000654075"/>
    </source>
</evidence>
<dbReference type="Pfam" id="PF00225">
    <property type="entry name" value="Kinesin"/>
    <property type="match status" value="2"/>
</dbReference>
<keyword evidence="11" id="KW-1185">Reference proteome</keyword>
<feature type="region of interest" description="Disordered" evidence="8">
    <location>
        <begin position="194"/>
        <end position="260"/>
    </location>
</feature>
<evidence type="ECO:0000259" key="9">
    <source>
        <dbReference type="PROSITE" id="PS50067"/>
    </source>
</evidence>
<feature type="coiled-coil region" evidence="7">
    <location>
        <begin position="1037"/>
        <end position="1064"/>
    </location>
</feature>
<keyword evidence="4 6" id="KW-0067">ATP-binding</keyword>
<reference evidence="10" key="1">
    <citation type="submission" date="2021-02" db="EMBL/GenBank/DDBJ databases">
        <authorList>
            <person name="Dougan E. K."/>
            <person name="Rhodes N."/>
            <person name="Thang M."/>
            <person name="Chan C."/>
        </authorList>
    </citation>
    <scope>NUCLEOTIDE SEQUENCE</scope>
</reference>
<feature type="compositionally biased region" description="Pro residues" evidence="8">
    <location>
        <begin position="869"/>
        <end position="880"/>
    </location>
</feature>
<dbReference type="EMBL" id="CAJNNV010024819">
    <property type="protein sequence ID" value="CAE8610686.1"/>
    <property type="molecule type" value="Genomic_DNA"/>
</dbReference>
<evidence type="ECO:0000256" key="7">
    <source>
        <dbReference type="SAM" id="Coils"/>
    </source>
</evidence>
<evidence type="ECO:0000256" key="8">
    <source>
        <dbReference type="SAM" id="MobiDB-lite"/>
    </source>
</evidence>
<dbReference type="GO" id="GO:0007052">
    <property type="term" value="P:mitotic spindle organization"/>
    <property type="evidence" value="ECO:0007669"/>
    <property type="project" value="TreeGrafter"/>
</dbReference>
<evidence type="ECO:0000256" key="3">
    <source>
        <dbReference type="ARBA" id="ARBA00022741"/>
    </source>
</evidence>
<protein>
    <recommendedName>
        <fullName evidence="9">Kinesin motor domain-containing protein</fullName>
    </recommendedName>
</protein>
<feature type="compositionally biased region" description="Low complexity" evidence="8">
    <location>
        <begin position="214"/>
        <end position="230"/>
    </location>
</feature>
<organism evidence="10 11">
    <name type="scientific">Polarella glacialis</name>
    <name type="common">Dinoflagellate</name>
    <dbReference type="NCBI Taxonomy" id="89957"/>
    <lineage>
        <taxon>Eukaryota</taxon>
        <taxon>Sar</taxon>
        <taxon>Alveolata</taxon>
        <taxon>Dinophyceae</taxon>
        <taxon>Suessiales</taxon>
        <taxon>Suessiaceae</taxon>
        <taxon>Polarella</taxon>
    </lineage>
</organism>
<dbReference type="AlphaFoldDB" id="A0A813FJF9"/>
<dbReference type="GO" id="GO:0007018">
    <property type="term" value="P:microtubule-based movement"/>
    <property type="evidence" value="ECO:0007669"/>
    <property type="project" value="InterPro"/>
</dbReference>
<dbReference type="PANTHER" id="PTHR47969">
    <property type="entry name" value="CHROMOSOME-ASSOCIATED KINESIN KIF4A-RELATED"/>
    <property type="match status" value="1"/>
</dbReference>
<dbReference type="InterPro" id="IPR027640">
    <property type="entry name" value="Kinesin-like_fam"/>
</dbReference>
<dbReference type="GO" id="GO:0005875">
    <property type="term" value="C:microtubule associated complex"/>
    <property type="evidence" value="ECO:0007669"/>
    <property type="project" value="TreeGrafter"/>
</dbReference>
<feature type="region of interest" description="Disordered" evidence="8">
    <location>
        <begin position="789"/>
        <end position="882"/>
    </location>
</feature>
<dbReference type="GO" id="GO:0051231">
    <property type="term" value="P:spindle elongation"/>
    <property type="evidence" value="ECO:0007669"/>
    <property type="project" value="TreeGrafter"/>
</dbReference>
<dbReference type="PANTHER" id="PTHR47969:SF15">
    <property type="entry name" value="CHROMOSOME-ASSOCIATED KINESIN KIF4A-RELATED"/>
    <property type="match status" value="1"/>
</dbReference>
<dbReference type="Proteomes" id="UP000654075">
    <property type="component" value="Unassembled WGS sequence"/>
</dbReference>
<feature type="region of interest" description="Disordered" evidence="8">
    <location>
        <begin position="1"/>
        <end position="37"/>
    </location>
</feature>
<dbReference type="PRINTS" id="PR00380">
    <property type="entry name" value="KINESINHEAVY"/>
</dbReference>
<feature type="compositionally biased region" description="Low complexity" evidence="8">
    <location>
        <begin position="798"/>
        <end position="816"/>
    </location>
</feature>
<feature type="region of interest" description="Disordered" evidence="8">
    <location>
        <begin position="913"/>
        <end position="946"/>
    </location>
</feature>
<dbReference type="GO" id="GO:0005524">
    <property type="term" value="F:ATP binding"/>
    <property type="evidence" value="ECO:0007669"/>
    <property type="project" value="UniProtKB-UniRule"/>
</dbReference>
<feature type="binding site" evidence="6">
    <location>
        <begin position="121"/>
        <end position="128"/>
    </location>
    <ligand>
        <name>ATP</name>
        <dbReference type="ChEBI" id="CHEBI:30616"/>
    </ligand>
</feature>
<dbReference type="InterPro" id="IPR019821">
    <property type="entry name" value="Kinesin_motor_CS"/>
</dbReference>
<evidence type="ECO:0000256" key="5">
    <source>
        <dbReference type="ARBA" id="ARBA00023054"/>
    </source>
</evidence>
<proteinExistence type="inferred from homology"/>
<feature type="region of interest" description="Disordered" evidence="8">
    <location>
        <begin position="551"/>
        <end position="570"/>
    </location>
</feature>
<comment type="caution">
    <text evidence="10">The sequence shown here is derived from an EMBL/GenBank/DDBJ whole genome shotgun (WGS) entry which is preliminary data.</text>
</comment>
<evidence type="ECO:0000256" key="1">
    <source>
        <dbReference type="ARBA" id="ARBA00004496"/>
    </source>
</evidence>
<dbReference type="Gene3D" id="3.40.850.10">
    <property type="entry name" value="Kinesin motor domain"/>
    <property type="match status" value="1"/>
</dbReference>
<keyword evidence="3 6" id="KW-0547">Nucleotide-binding</keyword>
<evidence type="ECO:0000256" key="2">
    <source>
        <dbReference type="ARBA" id="ARBA00022490"/>
    </source>
</evidence>
<feature type="compositionally biased region" description="Polar residues" evidence="8">
    <location>
        <begin position="821"/>
        <end position="832"/>
    </location>
</feature>
<keyword evidence="6" id="KW-0505">Motor protein</keyword>
<evidence type="ECO:0000256" key="6">
    <source>
        <dbReference type="PROSITE-ProRule" id="PRU00283"/>
    </source>
</evidence>
<comment type="similarity">
    <text evidence="6">Belongs to the TRAFAC class myosin-kinesin ATPase superfamily. Kinesin family.</text>
</comment>
<dbReference type="GO" id="GO:0005737">
    <property type="term" value="C:cytoplasm"/>
    <property type="evidence" value="ECO:0007669"/>
    <property type="project" value="UniProtKB-SubCell"/>
</dbReference>
<dbReference type="InterPro" id="IPR001752">
    <property type="entry name" value="Kinesin_motor_dom"/>
</dbReference>
<evidence type="ECO:0000313" key="10">
    <source>
        <dbReference type="EMBL" id="CAE8610686.1"/>
    </source>
</evidence>
<dbReference type="InterPro" id="IPR036961">
    <property type="entry name" value="Kinesin_motor_dom_sf"/>
</dbReference>
<sequence length="1077" mass="116274">MQGKGSVVKHSATKDSLRSTSEVQDFADDDEKDKSPNVNVVVRLRPPGYMEGEEDYSDVFKADGAKITVRDPLSRGRMENTFSFNRVFLPEHGQEDVFEHVAKPLIDHLLMGFNSCCFAYGQTGSGKTHSVFGEGNADNRGMLARSIEYLFERIEAQADQKEVGMVVSFTEIYFDQVRDLGRFYVNRDKEIAAPPKGNGVVGGRPSSANSWGMGPARSSSTGSSLGIRSRPSSALGSRPTSAVDSRPSSAKLDKSATAPFDQTQKETWDPYLNQDLAIHESPHGLVFVEDLSLIPVTNIREVLDVANLGVKMRATFETRLNSQSSRSHTIFSVSIVQKSRNAAKNTGVIGSVVNFVDLAGSERLAKSLSEGRRFQEAVIINTSLSALGKVVLALASDKGRHIPYRDSKLTRILQNSLGGNSFTTMLTTIDPSVKNYEESLSSLFFADRCRNVQNRPVQNVIESGGEAHEKTVARLQGEIGSLRHQLEMVAALSAASGLGAKVGRSGQVSVANRTALAAMLGGSAGGAGLDGTGGANALLAGMAEDDGPGLFGQKSGLLNSTGKAGPDTGGGLRMIQQQAQDRLVQERKQALVAAERAREAQERLELGRIEQLERDSELRKEAHAIKRNISSLELAVMKCRQQLAHLDQTSSLDKTLLLQALQGNAAEVNREHDSLLRTMPRGLLQASKVDEHTLNQKLVEKLAVFEGKHSREARAVQAGHESECAKVEQQHQQWFDERDAEAGEATARMEHLQAKGVRWRQQVHGELISALDLVTGLFKVLDGFSAGVPNSWPRSGIRPASASRPAFAAASRPGSAVGPSPGSQQLASTMATQKFKATAIGSPSLSPAASPERPVQPAGPFSEMQWPPRRSPSPPSPRPAVPSAASVVAMISGLPEPPLRRDAVEIRRQLAKYKQVLPDPSSPGPGEQRGRADSGEASEACGSVVSGETQASWWDADRFARDFCDRTETSGGGYPGSTQGSLDQAALQRLDAARLRALCVSLRRRTRMSTAEKAAERSRLLDDVAGDMAQDGRVDRMRSLEKEIASYRERLGVEEERAREMELALRTCALAAAAHGK</sequence>
<name>A0A813FJF9_POLGL</name>
<dbReference type="SUPFAM" id="SSF52540">
    <property type="entry name" value="P-loop containing nucleoside triphosphate hydrolases"/>
    <property type="match status" value="1"/>
</dbReference>
<feature type="domain" description="Kinesin motor" evidence="9">
    <location>
        <begin position="37"/>
        <end position="452"/>
    </location>
</feature>
<dbReference type="GO" id="GO:0003777">
    <property type="term" value="F:microtubule motor activity"/>
    <property type="evidence" value="ECO:0007669"/>
    <property type="project" value="InterPro"/>
</dbReference>
<evidence type="ECO:0000256" key="4">
    <source>
        <dbReference type="ARBA" id="ARBA00022840"/>
    </source>
</evidence>
<accession>A0A813FJF9</accession>
<keyword evidence="5 7" id="KW-0175">Coiled coil</keyword>
<dbReference type="GO" id="GO:0008017">
    <property type="term" value="F:microtubule binding"/>
    <property type="evidence" value="ECO:0007669"/>
    <property type="project" value="InterPro"/>
</dbReference>
<feature type="compositionally biased region" description="Polar residues" evidence="8">
    <location>
        <begin position="231"/>
        <end position="248"/>
    </location>
</feature>